<proteinExistence type="inferred from homology"/>
<evidence type="ECO:0000313" key="9">
    <source>
        <dbReference type="Proteomes" id="UP000308489"/>
    </source>
</evidence>
<dbReference type="GO" id="GO:0016020">
    <property type="term" value="C:membrane"/>
    <property type="evidence" value="ECO:0007669"/>
    <property type="project" value="UniProtKB-SubCell"/>
</dbReference>
<feature type="transmembrane region" description="Helical" evidence="7">
    <location>
        <begin position="222"/>
        <end position="240"/>
    </location>
</feature>
<dbReference type="PANTHER" id="PTHR42948">
    <property type="entry name" value="TRANSPORTER"/>
    <property type="match status" value="1"/>
</dbReference>
<protein>
    <recommendedName>
        <fullName evidence="6">Transporter</fullName>
    </recommendedName>
</protein>
<evidence type="ECO:0000256" key="3">
    <source>
        <dbReference type="ARBA" id="ARBA00022692"/>
    </source>
</evidence>
<dbReference type="PANTHER" id="PTHR42948:SF1">
    <property type="entry name" value="TRANSPORTER"/>
    <property type="match status" value="1"/>
</dbReference>
<dbReference type="PRINTS" id="PR00176">
    <property type="entry name" value="NANEUSMPORT"/>
</dbReference>
<dbReference type="KEGG" id="hhw:NCTC503_00484"/>
<keyword evidence="6" id="KW-0769">Symport</keyword>
<dbReference type="InterPro" id="IPR047218">
    <property type="entry name" value="YocR/YhdH-like"/>
</dbReference>
<keyword evidence="5 7" id="KW-0472">Membrane</keyword>
<dbReference type="PROSITE" id="PS00610">
    <property type="entry name" value="NA_NEUROTRAN_SYMP_1"/>
    <property type="match status" value="1"/>
</dbReference>
<feature type="transmembrane region" description="Helical" evidence="7">
    <location>
        <begin position="7"/>
        <end position="27"/>
    </location>
</feature>
<dbReference type="AlphaFoldDB" id="A0A4U9R2G5"/>
<dbReference type="Proteomes" id="UP000308489">
    <property type="component" value="Chromosome 1"/>
</dbReference>
<dbReference type="EMBL" id="LR590481">
    <property type="protein sequence ID" value="VTQ84133.1"/>
    <property type="molecule type" value="Genomic_DNA"/>
</dbReference>
<dbReference type="GO" id="GO:0015293">
    <property type="term" value="F:symporter activity"/>
    <property type="evidence" value="ECO:0007669"/>
    <property type="project" value="UniProtKB-KW"/>
</dbReference>
<reference evidence="8 9" key="1">
    <citation type="submission" date="2019-05" db="EMBL/GenBank/DDBJ databases">
        <authorList>
            <consortium name="Pathogen Informatics"/>
        </authorList>
    </citation>
    <scope>NUCLEOTIDE SEQUENCE [LARGE SCALE GENOMIC DNA]</scope>
    <source>
        <strain evidence="8 9">NCTC503</strain>
    </source>
</reference>
<evidence type="ECO:0000256" key="1">
    <source>
        <dbReference type="ARBA" id="ARBA00004141"/>
    </source>
</evidence>
<dbReference type="OrthoDB" id="9762833at2"/>
<sequence length="446" mass="48421">MKRDGFGSKIGVIAATAGSAVGLGNIWKFPYVTGLNGGAAFLLVYLLCVVLIGLPIAISEFSIGRAGKANVVRSFRNLVPKKFWGLTGILSTITTFIILSFYSMIAGWVLAYIFKSATGKLSSVPTEQLPNYFNSLISEPMVPILCTLLVLCLTAFIVISGVKNGIEKYSKILMPILFVLLIVLMVRSLSLEGASKGLEFLFKPDFSKLTTKGVLEALGHSFYSLSIAMGILVTFGSYIVEKEDIVNLSISVTITDTLVALMAGVVIFPAVFAYGFEPEAGPKLIFITLPAVFKSMPLGNLFETLFFILIAIAAITSTIALLEVVVAVVTEEFNLERKKATILISLGLFVLAIPSILSFGPWSHIKIFGKGFFDLFDFIASNVFLPLGGFMVCIFVAFAWGTNKVKEEVFQGKSSLIIKTYSMIIKYLAPIAIVVIFIYFTGVLKI</sequence>
<feature type="transmembrane region" description="Helical" evidence="7">
    <location>
        <begin position="252"/>
        <end position="276"/>
    </location>
</feature>
<keyword evidence="2 6" id="KW-0813">Transport</keyword>
<comment type="subcellular location">
    <subcellularLocation>
        <location evidence="1">Membrane</location>
        <topology evidence="1">Multi-pass membrane protein</topology>
    </subcellularLocation>
</comment>
<dbReference type="NCBIfam" id="NF037979">
    <property type="entry name" value="Na_transp"/>
    <property type="match status" value="1"/>
</dbReference>
<feature type="transmembrane region" description="Helical" evidence="7">
    <location>
        <begin position="172"/>
        <end position="190"/>
    </location>
</feature>
<comment type="similarity">
    <text evidence="6">Belongs to the sodium:neurotransmitter symporter (SNF) (TC 2.A.22) family.</text>
</comment>
<keyword evidence="9" id="KW-1185">Reference proteome</keyword>
<feature type="transmembrane region" description="Helical" evidence="7">
    <location>
        <begin position="141"/>
        <end position="160"/>
    </location>
</feature>
<feature type="transmembrane region" description="Helical" evidence="7">
    <location>
        <begin position="39"/>
        <end position="63"/>
    </location>
</feature>
<keyword evidence="4 7" id="KW-1133">Transmembrane helix</keyword>
<keyword evidence="3 6" id="KW-0812">Transmembrane</keyword>
<organism evidence="8 9">
    <name type="scientific">Hathewaya histolytica</name>
    <name type="common">Clostridium histolyticum</name>
    <dbReference type="NCBI Taxonomy" id="1498"/>
    <lineage>
        <taxon>Bacteria</taxon>
        <taxon>Bacillati</taxon>
        <taxon>Bacillota</taxon>
        <taxon>Clostridia</taxon>
        <taxon>Eubacteriales</taxon>
        <taxon>Clostridiaceae</taxon>
        <taxon>Hathewaya</taxon>
    </lineage>
</organism>
<feature type="transmembrane region" description="Helical" evidence="7">
    <location>
        <begin position="383"/>
        <end position="403"/>
    </location>
</feature>
<evidence type="ECO:0000256" key="7">
    <source>
        <dbReference type="SAM" id="Phobius"/>
    </source>
</evidence>
<evidence type="ECO:0000256" key="6">
    <source>
        <dbReference type="RuleBase" id="RU003732"/>
    </source>
</evidence>
<evidence type="ECO:0000313" key="8">
    <source>
        <dbReference type="EMBL" id="VTQ84133.1"/>
    </source>
</evidence>
<evidence type="ECO:0000256" key="4">
    <source>
        <dbReference type="ARBA" id="ARBA00022989"/>
    </source>
</evidence>
<feature type="transmembrane region" description="Helical" evidence="7">
    <location>
        <begin position="305"/>
        <end position="329"/>
    </location>
</feature>
<dbReference type="Pfam" id="PF00209">
    <property type="entry name" value="SNF"/>
    <property type="match status" value="2"/>
</dbReference>
<dbReference type="CDD" id="cd10336">
    <property type="entry name" value="SLC6sbd_Tyt1-Like"/>
    <property type="match status" value="1"/>
</dbReference>
<feature type="transmembrane region" description="Helical" evidence="7">
    <location>
        <begin position="83"/>
        <end position="114"/>
    </location>
</feature>
<dbReference type="SUPFAM" id="SSF161070">
    <property type="entry name" value="SNF-like"/>
    <property type="match status" value="1"/>
</dbReference>
<dbReference type="RefSeq" id="WP_138209281.1">
    <property type="nucleotide sequence ID" value="NZ_CBCRUQ010000009.1"/>
</dbReference>
<evidence type="ECO:0000256" key="5">
    <source>
        <dbReference type="ARBA" id="ARBA00023136"/>
    </source>
</evidence>
<dbReference type="InterPro" id="IPR000175">
    <property type="entry name" value="Na/ntran_symport"/>
</dbReference>
<gene>
    <name evidence="8" type="ORF">NCTC503_00484</name>
</gene>
<feature type="transmembrane region" description="Helical" evidence="7">
    <location>
        <begin position="424"/>
        <end position="444"/>
    </location>
</feature>
<dbReference type="InterPro" id="IPR037272">
    <property type="entry name" value="SNS_sf"/>
</dbReference>
<accession>A0A4U9R2G5</accession>
<feature type="transmembrane region" description="Helical" evidence="7">
    <location>
        <begin position="341"/>
        <end position="363"/>
    </location>
</feature>
<evidence type="ECO:0000256" key="2">
    <source>
        <dbReference type="ARBA" id="ARBA00022448"/>
    </source>
</evidence>
<dbReference type="PROSITE" id="PS50267">
    <property type="entry name" value="NA_NEUROTRAN_SYMP_3"/>
    <property type="match status" value="1"/>
</dbReference>
<name>A0A4U9R2G5_HATHI</name>